<dbReference type="EMBL" id="JPFK01000005">
    <property type="protein sequence ID" value="KFB01521.1"/>
    <property type="molecule type" value="Genomic_DNA"/>
</dbReference>
<keyword evidence="1" id="KW-0732">Signal</keyword>
<gene>
    <name evidence="2" type="ORF">IA57_06740</name>
</gene>
<dbReference type="AlphaFoldDB" id="A0A084TLD5"/>
<evidence type="ECO:0000313" key="2">
    <source>
        <dbReference type="EMBL" id="KFB01521.1"/>
    </source>
</evidence>
<comment type="caution">
    <text evidence="2">The sequence shown here is derived from an EMBL/GenBank/DDBJ whole genome shotgun (WGS) entry which is preliminary data.</text>
</comment>
<organism evidence="2 3">
    <name type="scientific">Mangrovimonas yunxiaonensis</name>
    <dbReference type="NCBI Taxonomy" id="1197477"/>
    <lineage>
        <taxon>Bacteria</taxon>
        <taxon>Pseudomonadati</taxon>
        <taxon>Bacteroidota</taxon>
        <taxon>Flavobacteriia</taxon>
        <taxon>Flavobacteriales</taxon>
        <taxon>Flavobacteriaceae</taxon>
        <taxon>Mangrovimonas</taxon>
    </lineage>
</organism>
<name>A0A084TLD5_9FLAO</name>
<feature type="signal peptide" evidence="1">
    <location>
        <begin position="1"/>
        <end position="22"/>
    </location>
</feature>
<dbReference type="OrthoDB" id="1201186at2"/>
<reference evidence="3" key="2">
    <citation type="submission" date="2014-07" db="EMBL/GenBank/DDBJ databases">
        <title>Genome sequence of Mangrovimonas yunxiaonensis.</title>
        <authorList>
            <person name="Li Y."/>
            <person name="Zheng T."/>
        </authorList>
    </citation>
    <scope>NUCLEOTIDE SEQUENCE [LARGE SCALE GENOMIC DNA]</scope>
    <source>
        <strain evidence="3">LY01</strain>
    </source>
</reference>
<keyword evidence="3" id="KW-1185">Reference proteome</keyword>
<dbReference type="RefSeq" id="WP_036120863.1">
    <property type="nucleotide sequence ID" value="NZ_BMET01000001.1"/>
</dbReference>
<protein>
    <recommendedName>
        <fullName evidence="4">Rieske domain-containing protein</fullName>
    </recommendedName>
</protein>
<dbReference type="Proteomes" id="UP000028521">
    <property type="component" value="Unassembled WGS sequence"/>
</dbReference>
<accession>A0A084TLD5</accession>
<dbReference type="PROSITE" id="PS51257">
    <property type="entry name" value="PROKAR_LIPOPROTEIN"/>
    <property type="match status" value="1"/>
</dbReference>
<evidence type="ECO:0008006" key="4">
    <source>
        <dbReference type="Google" id="ProtNLM"/>
    </source>
</evidence>
<evidence type="ECO:0000313" key="3">
    <source>
        <dbReference type="Proteomes" id="UP000028521"/>
    </source>
</evidence>
<proteinExistence type="predicted"/>
<reference evidence="2 3" key="1">
    <citation type="journal article" date="2014" name="Genome Announc.">
        <title>Draft Genome Sequence of the Algicidal Bacterium Mangrovimonas yunxiaonensis Strain LY01.</title>
        <authorList>
            <person name="Li Y."/>
            <person name="Zhu H."/>
            <person name="Li C."/>
            <person name="Zhang H."/>
            <person name="Chen Z."/>
            <person name="Zheng W."/>
            <person name="Xu H."/>
            <person name="Zheng T."/>
        </authorList>
    </citation>
    <scope>NUCLEOTIDE SEQUENCE [LARGE SCALE GENOMIC DNA]</scope>
    <source>
        <strain evidence="2 3">LY01</strain>
    </source>
</reference>
<sequence length="149" mass="16197">MKHPLYFSLLALFLMASCNKNDDDHNNNQYLPNVAFDTGTLINTNLPQFNALNFPNNPVAINNAAYGINGIVVMNTGSGFTAFELSDPNHALQTCSKLNLEGIIVSCLCDDGNAYDVLTGQGQEGTTGPYGLRPYFVEVSGNIIRVYNN</sequence>
<evidence type="ECO:0000256" key="1">
    <source>
        <dbReference type="SAM" id="SignalP"/>
    </source>
</evidence>
<dbReference type="STRING" id="1197477.IA57_06740"/>
<dbReference type="eggNOG" id="COG2146">
    <property type="taxonomic scope" value="Bacteria"/>
</dbReference>
<feature type="chain" id="PRO_5001782850" description="Rieske domain-containing protein" evidence="1">
    <location>
        <begin position="23"/>
        <end position="149"/>
    </location>
</feature>